<gene>
    <name evidence="7" type="ORF">O9G_005123</name>
    <name evidence="8" type="ORF">ROZALSC1DRAFT_28192</name>
</gene>
<feature type="domain" description="Malonyl-CoA:ACP transacylase (MAT)" evidence="6">
    <location>
        <begin position="5"/>
        <end position="305"/>
    </location>
</feature>
<accession>A0A075AV41</accession>
<dbReference type="Gene3D" id="3.40.366.10">
    <property type="entry name" value="Malonyl-Coenzyme A Acyl Carrier Protein, domain 2"/>
    <property type="match status" value="1"/>
</dbReference>
<dbReference type="GO" id="GO:0006633">
    <property type="term" value="P:fatty acid biosynthetic process"/>
    <property type="evidence" value="ECO:0007669"/>
    <property type="project" value="TreeGrafter"/>
</dbReference>
<proteinExistence type="inferred from homology"/>
<name>A0A075AV41_ROZAC</name>
<reference evidence="10" key="2">
    <citation type="journal article" date="2018" name="Nat. Microbiol.">
        <title>Leveraging single-cell genomics to expand the fungal tree of life.</title>
        <authorList>
            <person name="Ahrendt S.R."/>
            <person name="Quandt C.A."/>
            <person name="Ciobanu D."/>
            <person name="Clum A."/>
            <person name="Salamov A."/>
            <person name="Andreopoulos B."/>
            <person name="Cheng J.F."/>
            <person name="Woyke T."/>
            <person name="Pelin A."/>
            <person name="Henrissat B."/>
            <person name="Reynolds N.K."/>
            <person name="Benny G.L."/>
            <person name="Smith M.E."/>
            <person name="James T.Y."/>
            <person name="Grigoriev I.V."/>
        </authorList>
    </citation>
    <scope>NUCLEOTIDE SEQUENCE [LARGE SCALE GENOMIC DNA]</scope>
    <source>
        <strain evidence="10">CSF55</strain>
    </source>
</reference>
<dbReference type="GO" id="GO:0004314">
    <property type="term" value="F:[acyl-carrier-protein] S-malonyltransferase activity"/>
    <property type="evidence" value="ECO:0007669"/>
    <property type="project" value="UniProtKB-EC"/>
</dbReference>
<evidence type="ECO:0000313" key="7">
    <source>
        <dbReference type="EMBL" id="EPZ34166.1"/>
    </source>
</evidence>
<evidence type="ECO:0000256" key="5">
    <source>
        <dbReference type="ARBA" id="ARBA00048462"/>
    </source>
</evidence>
<evidence type="ECO:0000313" key="8">
    <source>
        <dbReference type="EMBL" id="RKP20305.1"/>
    </source>
</evidence>
<dbReference type="InterPro" id="IPR001227">
    <property type="entry name" value="Ac_transferase_dom_sf"/>
</dbReference>
<reference evidence="7 9" key="1">
    <citation type="journal article" date="2013" name="Curr. Biol.">
        <title>Shared signatures of parasitism and phylogenomics unite Cryptomycota and microsporidia.</title>
        <authorList>
            <person name="James T.Y."/>
            <person name="Pelin A."/>
            <person name="Bonen L."/>
            <person name="Ahrendt S."/>
            <person name="Sain D."/>
            <person name="Corradi N."/>
            <person name="Stajich J.E."/>
        </authorList>
    </citation>
    <scope>NUCLEOTIDE SEQUENCE [LARGE SCALE GENOMIC DNA]</scope>
    <source>
        <strain evidence="7 9">CSF55</strain>
        <strain evidence="7 9">CSF55</strain>
    </source>
</reference>
<dbReference type="SUPFAM" id="SSF52151">
    <property type="entry name" value="FabD/lysophospholipase-like"/>
    <property type="match status" value="1"/>
</dbReference>
<comment type="catalytic activity">
    <reaction evidence="5">
        <text>holo-[ACP] + malonyl-CoA = malonyl-[ACP] + CoA</text>
        <dbReference type="Rhea" id="RHEA:41792"/>
        <dbReference type="Rhea" id="RHEA-COMP:9623"/>
        <dbReference type="Rhea" id="RHEA-COMP:9685"/>
        <dbReference type="ChEBI" id="CHEBI:57287"/>
        <dbReference type="ChEBI" id="CHEBI:57384"/>
        <dbReference type="ChEBI" id="CHEBI:64479"/>
        <dbReference type="ChEBI" id="CHEBI:78449"/>
        <dbReference type="EC" id="2.3.1.39"/>
    </reaction>
</comment>
<dbReference type="SMART" id="SM00827">
    <property type="entry name" value="PKS_AT"/>
    <property type="match status" value="1"/>
</dbReference>
<sequence>MRAYLFPGQGSQFVGMAKNLYNIYNPAKVLFDKCEEVLKIPLKTLMFDGPLRELTRPSVAQPAICLHSLVCLDYYKSRNQDIVVDYFLGHSLGEYTALIAAGLLNVDDGMKLVHQRGLAMETCVDKLEKSDRKFKMTAIILRPSKDSKFKLRDECCNIANINSARQVILTGTKDAVREACHELEKKSVAARAIDLNVGGPFHSRLMKPAAVEFEKYIRNVEIKEPSEAKVKLISNVTANEQYNNSQEIKDLLIRQIYTTVRWSDCMKFLTEQKVTHFTEFGPKPILTRLAAMQYPQSKFQSINDI</sequence>
<evidence type="ECO:0000313" key="10">
    <source>
        <dbReference type="Proteomes" id="UP000281549"/>
    </source>
</evidence>
<evidence type="ECO:0000259" key="6">
    <source>
        <dbReference type="SMART" id="SM00827"/>
    </source>
</evidence>
<organism evidence="7 9">
    <name type="scientific">Rozella allomycis (strain CSF55)</name>
    <dbReference type="NCBI Taxonomy" id="988480"/>
    <lineage>
        <taxon>Eukaryota</taxon>
        <taxon>Fungi</taxon>
        <taxon>Fungi incertae sedis</taxon>
        <taxon>Cryptomycota</taxon>
        <taxon>Cryptomycota incertae sedis</taxon>
        <taxon>Rozella</taxon>
    </lineage>
</organism>
<reference evidence="8" key="3">
    <citation type="submission" date="2018-08" db="EMBL/GenBank/DDBJ databases">
        <title>Leveraging single-cell genomics to expand the Fungal Tree of Life.</title>
        <authorList>
            <consortium name="DOE Joint Genome Institute"/>
            <person name="Ahrendt S.R."/>
            <person name="Quandt C.A."/>
            <person name="Ciobanu D."/>
            <person name="Clum A."/>
            <person name="Salamov A."/>
            <person name="Andreopoulos B."/>
            <person name="Cheng J.-F."/>
            <person name="Woyke T."/>
            <person name="Pelin A."/>
            <person name="Henrissat B."/>
            <person name="Reynolds N."/>
            <person name="Benny G.L."/>
            <person name="Smith M.E."/>
            <person name="James T.Y."/>
            <person name="Grigoriev I.V."/>
        </authorList>
    </citation>
    <scope>NUCLEOTIDE SEQUENCE</scope>
    <source>
        <strain evidence="8">CSF55</strain>
    </source>
</reference>
<protein>
    <recommendedName>
        <fullName evidence="2">[acyl-carrier-protein] S-malonyltransferase</fullName>
        <ecNumber evidence="2">2.3.1.39</ecNumber>
    </recommendedName>
</protein>
<dbReference type="EMBL" id="KE560979">
    <property type="protein sequence ID" value="EPZ34166.1"/>
    <property type="molecule type" value="Genomic_DNA"/>
</dbReference>
<evidence type="ECO:0000256" key="3">
    <source>
        <dbReference type="ARBA" id="ARBA00022679"/>
    </source>
</evidence>
<dbReference type="OrthoDB" id="541883at2759"/>
<evidence type="ECO:0000313" key="9">
    <source>
        <dbReference type="Proteomes" id="UP000030755"/>
    </source>
</evidence>
<keyword evidence="4" id="KW-0012">Acyltransferase</keyword>
<dbReference type="InterPro" id="IPR016035">
    <property type="entry name" value="Acyl_Trfase/lysoPLipase"/>
</dbReference>
<dbReference type="OMA" id="AFHTPFF"/>
<dbReference type="InterPro" id="IPR050858">
    <property type="entry name" value="Mal-CoA-ACP_Trans/PKS_FabD"/>
</dbReference>
<dbReference type="STRING" id="988480.A0A075AV41"/>
<dbReference type="Proteomes" id="UP000281549">
    <property type="component" value="Unassembled WGS sequence"/>
</dbReference>
<dbReference type="GO" id="GO:0005739">
    <property type="term" value="C:mitochondrion"/>
    <property type="evidence" value="ECO:0007669"/>
    <property type="project" value="TreeGrafter"/>
</dbReference>
<dbReference type="InterPro" id="IPR024925">
    <property type="entry name" value="Malonyl_CoA-ACP_transAc"/>
</dbReference>
<comment type="similarity">
    <text evidence="1">Belongs to the FabD family.</text>
</comment>
<dbReference type="PIRSF" id="PIRSF000446">
    <property type="entry name" value="Mct"/>
    <property type="match status" value="1"/>
</dbReference>
<dbReference type="AlphaFoldDB" id="A0A075AV41"/>
<dbReference type="Proteomes" id="UP000030755">
    <property type="component" value="Unassembled WGS sequence"/>
</dbReference>
<dbReference type="PANTHER" id="PTHR42681">
    <property type="entry name" value="MALONYL-COA-ACYL CARRIER PROTEIN TRANSACYLASE, MITOCHONDRIAL"/>
    <property type="match status" value="1"/>
</dbReference>
<evidence type="ECO:0000256" key="1">
    <source>
        <dbReference type="ARBA" id="ARBA00008217"/>
    </source>
</evidence>
<dbReference type="Gene3D" id="3.30.70.250">
    <property type="entry name" value="Malonyl-CoA ACP transacylase, ACP-binding"/>
    <property type="match status" value="1"/>
</dbReference>
<dbReference type="PANTHER" id="PTHR42681:SF1">
    <property type="entry name" value="MALONYL-COA-ACYL CARRIER PROTEIN TRANSACYLASE, MITOCHONDRIAL"/>
    <property type="match status" value="1"/>
</dbReference>
<dbReference type="InterPro" id="IPR014043">
    <property type="entry name" value="Acyl_transferase_dom"/>
</dbReference>
<dbReference type="Pfam" id="PF00698">
    <property type="entry name" value="Acyl_transf_1"/>
    <property type="match status" value="1"/>
</dbReference>
<evidence type="ECO:0000256" key="2">
    <source>
        <dbReference type="ARBA" id="ARBA00013258"/>
    </source>
</evidence>
<dbReference type="EMBL" id="ML005084">
    <property type="protein sequence ID" value="RKP20305.1"/>
    <property type="molecule type" value="Genomic_DNA"/>
</dbReference>
<dbReference type="HOGENOM" id="CLU_030558_1_1_1"/>
<dbReference type="EC" id="2.3.1.39" evidence="2"/>
<evidence type="ECO:0000256" key="4">
    <source>
        <dbReference type="ARBA" id="ARBA00023315"/>
    </source>
</evidence>
<keyword evidence="9" id="KW-1185">Reference proteome</keyword>
<keyword evidence="3 8" id="KW-0808">Transferase</keyword>
<dbReference type="InterPro" id="IPR016036">
    <property type="entry name" value="Malonyl_transacylase_ACP-bd"/>
</dbReference>
<dbReference type="SUPFAM" id="SSF55048">
    <property type="entry name" value="Probable ACP-binding domain of malonyl-CoA ACP transacylase"/>
    <property type="match status" value="1"/>
</dbReference>